<dbReference type="SUPFAM" id="SSF50494">
    <property type="entry name" value="Trypsin-like serine proteases"/>
    <property type="match status" value="1"/>
</dbReference>
<name>A0ABV8RA51_9FLAO</name>
<reference evidence="5" key="1">
    <citation type="journal article" date="2019" name="Int. J. Syst. Evol. Microbiol.">
        <title>The Global Catalogue of Microorganisms (GCM) 10K type strain sequencing project: providing services to taxonomists for standard genome sequencing and annotation.</title>
        <authorList>
            <consortium name="The Broad Institute Genomics Platform"/>
            <consortium name="The Broad Institute Genome Sequencing Center for Infectious Disease"/>
            <person name="Wu L."/>
            <person name="Ma J."/>
        </authorList>
    </citation>
    <scope>NUCLEOTIDE SEQUENCE [LARGE SCALE GENOMIC DNA]</scope>
    <source>
        <strain evidence="5">CECT 8655</strain>
    </source>
</reference>
<evidence type="ECO:0000259" key="3">
    <source>
        <dbReference type="PROSITE" id="PS50106"/>
    </source>
</evidence>
<dbReference type="InterPro" id="IPR001940">
    <property type="entry name" value="Peptidase_S1C"/>
</dbReference>
<evidence type="ECO:0000313" key="5">
    <source>
        <dbReference type="Proteomes" id="UP001595826"/>
    </source>
</evidence>
<dbReference type="InterPro" id="IPR051201">
    <property type="entry name" value="Chloro_Bact_Ser_Proteases"/>
</dbReference>
<dbReference type="SUPFAM" id="SSF50156">
    <property type="entry name" value="PDZ domain-like"/>
    <property type="match status" value="1"/>
</dbReference>
<dbReference type="InterPro" id="IPR001478">
    <property type="entry name" value="PDZ"/>
</dbReference>
<gene>
    <name evidence="4" type="ORF">ACFOWD_08005</name>
</gene>
<dbReference type="InterPro" id="IPR036034">
    <property type="entry name" value="PDZ_sf"/>
</dbReference>
<keyword evidence="1" id="KW-0645">Protease</keyword>
<organism evidence="4 5">
    <name type="scientific">Polaribacter marinivivus</name>
    <dbReference type="NCBI Taxonomy" id="1524260"/>
    <lineage>
        <taxon>Bacteria</taxon>
        <taxon>Pseudomonadati</taxon>
        <taxon>Bacteroidota</taxon>
        <taxon>Flavobacteriia</taxon>
        <taxon>Flavobacteriales</taxon>
        <taxon>Flavobacteriaceae</taxon>
    </lineage>
</organism>
<dbReference type="Gene3D" id="2.40.10.120">
    <property type="match status" value="1"/>
</dbReference>
<dbReference type="SMART" id="SM00228">
    <property type="entry name" value="PDZ"/>
    <property type="match status" value="1"/>
</dbReference>
<dbReference type="PROSITE" id="PS50106">
    <property type="entry name" value="PDZ"/>
    <property type="match status" value="1"/>
</dbReference>
<dbReference type="InterPro" id="IPR009003">
    <property type="entry name" value="Peptidase_S1_PA"/>
</dbReference>
<dbReference type="PRINTS" id="PR00834">
    <property type="entry name" value="PROTEASES2C"/>
</dbReference>
<keyword evidence="5" id="KW-1185">Reference proteome</keyword>
<accession>A0ABV8RA51</accession>
<feature type="domain" description="PDZ" evidence="3">
    <location>
        <begin position="276"/>
        <end position="357"/>
    </location>
</feature>
<dbReference type="Pfam" id="PF13180">
    <property type="entry name" value="PDZ_2"/>
    <property type="match status" value="1"/>
</dbReference>
<dbReference type="EMBL" id="JBHSCY010000001">
    <property type="protein sequence ID" value="MFC4268847.1"/>
    <property type="molecule type" value="Genomic_DNA"/>
</dbReference>
<keyword evidence="2" id="KW-0378">Hydrolase</keyword>
<comment type="caution">
    <text evidence="4">The sequence shown here is derived from an EMBL/GenBank/DDBJ whole genome shotgun (WGS) entry which is preliminary data.</text>
</comment>
<protein>
    <submittedName>
        <fullName evidence="4">Trypsin-like peptidase domain-containing protein</fullName>
    </submittedName>
</protein>
<dbReference type="Gene3D" id="2.30.42.10">
    <property type="match status" value="1"/>
</dbReference>
<dbReference type="PANTHER" id="PTHR43343">
    <property type="entry name" value="PEPTIDASE S12"/>
    <property type="match status" value="1"/>
</dbReference>
<dbReference type="RefSeq" id="WP_377409577.1">
    <property type="nucleotide sequence ID" value="NZ_JBHSCY010000001.1"/>
</dbReference>
<evidence type="ECO:0000313" key="4">
    <source>
        <dbReference type="EMBL" id="MFC4268847.1"/>
    </source>
</evidence>
<proteinExistence type="predicted"/>
<sequence length="464" mass="50272">MKKFFGFLGMAILGGAVTLGGYKMLIEEPVTIQQNSPETLSTIQTSYKPAFNSNETSSADAISIDFRLAAKKTVNSVVHVKNTAIRTQNNPFAELFFGGNSTRKFEQVGTGSGVIISADGYIVTNNHVIESANDIEITLNNKKKYKAELVGADKSNDIALLKINADVDLPFTSFANSDNVQIGEWVLAVGNPYNLTSTVTAGIVSAKGRDLEGNGNIESFIQTDAAVNPGNSGGALVNARGELVGINTAISSRTGSFVGYSFAVPSNIAKKIVDDILEFGAVQEAILGIAIDPKYDEEGVKIGEVYYEEGTKTSELKKGDIIKKVNNVKITKFSELRGQLVAKRPGEYVDITVERDGELVTKKVLLNKKSTYISRALGVSLKDLSDKEKKKYDVKGGAKIIENINRSLDYYGVKKGFIITKINKKPVLTAAEAKRVIDNSFGNGNPIYLELINLKGEIERYAIR</sequence>
<evidence type="ECO:0000256" key="1">
    <source>
        <dbReference type="ARBA" id="ARBA00022670"/>
    </source>
</evidence>
<dbReference type="PANTHER" id="PTHR43343:SF3">
    <property type="entry name" value="PROTEASE DO-LIKE 8, CHLOROPLASTIC"/>
    <property type="match status" value="1"/>
</dbReference>
<dbReference type="Proteomes" id="UP001595826">
    <property type="component" value="Unassembled WGS sequence"/>
</dbReference>
<dbReference type="Pfam" id="PF13365">
    <property type="entry name" value="Trypsin_2"/>
    <property type="match status" value="1"/>
</dbReference>
<evidence type="ECO:0000256" key="2">
    <source>
        <dbReference type="ARBA" id="ARBA00022801"/>
    </source>
</evidence>